<organism evidence="8 9">
    <name type="scientific">Carex littledalei</name>
    <dbReference type="NCBI Taxonomy" id="544730"/>
    <lineage>
        <taxon>Eukaryota</taxon>
        <taxon>Viridiplantae</taxon>
        <taxon>Streptophyta</taxon>
        <taxon>Embryophyta</taxon>
        <taxon>Tracheophyta</taxon>
        <taxon>Spermatophyta</taxon>
        <taxon>Magnoliopsida</taxon>
        <taxon>Liliopsida</taxon>
        <taxon>Poales</taxon>
        <taxon>Cyperaceae</taxon>
        <taxon>Cyperoideae</taxon>
        <taxon>Cariceae</taxon>
        <taxon>Carex</taxon>
        <taxon>Carex subgen. Euthyceras</taxon>
    </lineage>
</organism>
<feature type="domain" description="TF-B3" evidence="7">
    <location>
        <begin position="304"/>
        <end position="404"/>
    </location>
</feature>
<dbReference type="OrthoDB" id="606555at2759"/>
<reference evidence="8" key="1">
    <citation type="submission" date="2020-01" db="EMBL/GenBank/DDBJ databases">
        <title>Genome sequence of Kobresia littledalei, the first chromosome-level genome in the family Cyperaceae.</title>
        <authorList>
            <person name="Qu G."/>
        </authorList>
    </citation>
    <scope>NUCLEOTIDE SEQUENCE</scope>
    <source>
        <strain evidence="8">C.B.Clarke</strain>
        <tissue evidence="8">Leaf</tissue>
    </source>
</reference>
<feature type="region of interest" description="Disordered" evidence="6">
    <location>
        <begin position="180"/>
        <end position="266"/>
    </location>
</feature>
<feature type="domain" description="TF-B3" evidence="7">
    <location>
        <begin position="1"/>
        <end position="90"/>
    </location>
</feature>
<dbReference type="GO" id="GO:0003677">
    <property type="term" value="F:DNA binding"/>
    <property type="evidence" value="ECO:0007669"/>
    <property type="project" value="UniProtKB-KW"/>
</dbReference>
<evidence type="ECO:0000259" key="7">
    <source>
        <dbReference type="PROSITE" id="PS50863"/>
    </source>
</evidence>
<dbReference type="GO" id="GO:0005634">
    <property type="term" value="C:nucleus"/>
    <property type="evidence" value="ECO:0007669"/>
    <property type="project" value="UniProtKB-SubCell"/>
</dbReference>
<comment type="subcellular location">
    <subcellularLocation>
        <location evidence="1">Nucleus</location>
    </subcellularLocation>
</comment>
<evidence type="ECO:0000256" key="1">
    <source>
        <dbReference type="ARBA" id="ARBA00004123"/>
    </source>
</evidence>
<evidence type="ECO:0000313" key="9">
    <source>
        <dbReference type="Proteomes" id="UP000623129"/>
    </source>
</evidence>
<name>A0A833VUA1_9POAL</name>
<keyword evidence="2" id="KW-0805">Transcription regulation</keyword>
<sequence>MSVLYLLFHTIQSLPEKLTKQLVHLVGKLLVLERPSGSTWYVGLIRSGDKLVLQPGWNDFASANNVSQNDHLVFKFIGESKFQVFIFDPTGCEKGGSFEEEQEQERDENLGLAVGEELSKEVHKFDIKEKDKQHEILGEIESSILNKKKPPTEEEQGGSEASNDSIPIEELRKILYQKGERQKVQGETKLQQPNIATKPPSKKLERNEEEENKETSKDSVPIGKLFRTKTQKSKHYREILGETETPTTKRRRPNPSNFPSIKGQEGRSLQSCYNNYTSRVQWNGQQKSTAQQLACKVQVGNPYFHQILKKYNLTSPYRMCIPRKFSADHLKRENLDFILYCPDQGKTWFVTSYFGAPRNEQMLRGPTWEKFVKDNKLQECDLCVFELVKTAKRLTFVVHISRATKILDS</sequence>
<proteinExistence type="predicted"/>
<dbReference type="Gene3D" id="2.40.330.10">
    <property type="entry name" value="DNA-binding pseudobarrel domain"/>
    <property type="match status" value="2"/>
</dbReference>
<keyword evidence="3" id="KW-0238">DNA-binding</keyword>
<dbReference type="Pfam" id="PF02362">
    <property type="entry name" value="B3"/>
    <property type="match status" value="2"/>
</dbReference>
<dbReference type="AlphaFoldDB" id="A0A833VUA1"/>
<dbReference type="PANTHER" id="PTHR31391:SF4">
    <property type="entry name" value="B3 DOMAIN-CONTAINING PROTEIN OS03G0184500"/>
    <property type="match status" value="1"/>
</dbReference>
<dbReference type="SMART" id="SM01019">
    <property type="entry name" value="B3"/>
    <property type="match status" value="2"/>
</dbReference>
<comment type="caution">
    <text evidence="8">The sequence shown here is derived from an EMBL/GenBank/DDBJ whole genome shotgun (WGS) entry which is preliminary data.</text>
</comment>
<dbReference type="PROSITE" id="PS50863">
    <property type="entry name" value="B3"/>
    <property type="match status" value="2"/>
</dbReference>
<accession>A0A833VUA1</accession>
<feature type="region of interest" description="Disordered" evidence="6">
    <location>
        <begin position="139"/>
        <end position="168"/>
    </location>
</feature>
<dbReference type="Proteomes" id="UP000623129">
    <property type="component" value="Unassembled WGS sequence"/>
</dbReference>
<gene>
    <name evidence="8" type="ORF">FCM35_KLT01545</name>
</gene>
<dbReference type="CDD" id="cd10017">
    <property type="entry name" value="B3_DNA"/>
    <property type="match status" value="2"/>
</dbReference>
<dbReference type="SUPFAM" id="SSF101936">
    <property type="entry name" value="DNA-binding pseudobarrel domain"/>
    <property type="match status" value="2"/>
</dbReference>
<protein>
    <submittedName>
        <fullName evidence="8">B3 domain-containing protein</fullName>
    </submittedName>
</protein>
<dbReference type="InterPro" id="IPR044837">
    <property type="entry name" value="REM16-like"/>
</dbReference>
<dbReference type="InterPro" id="IPR003340">
    <property type="entry name" value="B3_DNA-bd"/>
</dbReference>
<feature type="compositionally biased region" description="Basic residues" evidence="6">
    <location>
        <begin position="226"/>
        <end position="235"/>
    </location>
</feature>
<evidence type="ECO:0000313" key="8">
    <source>
        <dbReference type="EMBL" id="KAF3333854.1"/>
    </source>
</evidence>
<evidence type="ECO:0000256" key="3">
    <source>
        <dbReference type="ARBA" id="ARBA00023125"/>
    </source>
</evidence>
<keyword evidence="9" id="KW-1185">Reference proteome</keyword>
<evidence type="ECO:0000256" key="6">
    <source>
        <dbReference type="SAM" id="MobiDB-lite"/>
    </source>
</evidence>
<dbReference type="PANTHER" id="PTHR31391">
    <property type="entry name" value="B3 DOMAIN-CONTAINING PROTEIN OS11G0197600-RELATED"/>
    <property type="match status" value="1"/>
</dbReference>
<dbReference type="InterPro" id="IPR015300">
    <property type="entry name" value="DNA-bd_pseudobarrel_sf"/>
</dbReference>
<evidence type="ECO:0000256" key="4">
    <source>
        <dbReference type="ARBA" id="ARBA00023163"/>
    </source>
</evidence>
<evidence type="ECO:0000256" key="5">
    <source>
        <dbReference type="ARBA" id="ARBA00023242"/>
    </source>
</evidence>
<dbReference type="EMBL" id="SWLB01000010">
    <property type="protein sequence ID" value="KAF3333854.1"/>
    <property type="molecule type" value="Genomic_DNA"/>
</dbReference>
<keyword evidence="4" id="KW-0804">Transcription</keyword>
<evidence type="ECO:0000256" key="2">
    <source>
        <dbReference type="ARBA" id="ARBA00023015"/>
    </source>
</evidence>
<keyword evidence="5" id="KW-0539">Nucleus</keyword>